<dbReference type="PANTHER" id="PTHR43320">
    <property type="entry name" value="SUGAR KINASE"/>
    <property type="match status" value="1"/>
</dbReference>
<dbReference type="FunCoup" id="A0A1B1AID0">
    <property type="interactions" value="92"/>
</dbReference>
<keyword evidence="3 5" id="KW-0418">Kinase</keyword>
<feature type="domain" description="Carbohydrate kinase PfkB" evidence="4">
    <location>
        <begin position="46"/>
        <end position="316"/>
    </location>
</feature>
<dbReference type="Gene3D" id="3.40.1190.20">
    <property type="match status" value="1"/>
</dbReference>
<dbReference type="RefSeq" id="WP_066771029.1">
    <property type="nucleotide sequence ID" value="NZ_CP013244.1"/>
</dbReference>
<dbReference type="Pfam" id="PF00294">
    <property type="entry name" value="PfkB"/>
    <property type="match status" value="1"/>
</dbReference>
<dbReference type="KEGG" id="cbot:ATE48_10315"/>
<dbReference type="InterPro" id="IPR011611">
    <property type="entry name" value="PfkB_dom"/>
</dbReference>
<reference evidence="5 6" key="1">
    <citation type="submission" date="2015-11" db="EMBL/GenBank/DDBJ databases">
        <title>Whole-Genome Sequence of Candidatus Oderbacter manganicum from the National Park Lower Oder Valley, Germany.</title>
        <authorList>
            <person name="Braun B."/>
            <person name="Liere K."/>
            <person name="Szewzyk U."/>
        </authorList>
    </citation>
    <scope>NUCLEOTIDE SEQUENCE [LARGE SCALE GENOMIC DNA]</scope>
    <source>
        <strain evidence="5 6">OTSz_A_272</strain>
    </source>
</reference>
<dbReference type="CDD" id="cd01168">
    <property type="entry name" value="adenosine_kinase"/>
    <property type="match status" value="1"/>
</dbReference>
<dbReference type="SUPFAM" id="SSF53613">
    <property type="entry name" value="Ribokinase-like"/>
    <property type="match status" value="1"/>
</dbReference>
<organism evidence="5 6">
    <name type="scientific">Candidatus Viadribacter manganicus</name>
    <dbReference type="NCBI Taxonomy" id="1759059"/>
    <lineage>
        <taxon>Bacteria</taxon>
        <taxon>Pseudomonadati</taxon>
        <taxon>Pseudomonadota</taxon>
        <taxon>Alphaproteobacteria</taxon>
        <taxon>Hyphomonadales</taxon>
        <taxon>Hyphomonadaceae</taxon>
        <taxon>Candidatus Viadribacter</taxon>
    </lineage>
</organism>
<name>A0A1B1AID0_9PROT</name>
<dbReference type="STRING" id="1759059.ATE48_10315"/>
<dbReference type="PROSITE" id="PS00584">
    <property type="entry name" value="PFKB_KINASES_2"/>
    <property type="match status" value="1"/>
</dbReference>
<gene>
    <name evidence="5" type="ORF">ATE48_10315</name>
</gene>
<evidence type="ECO:0000256" key="2">
    <source>
        <dbReference type="ARBA" id="ARBA00022679"/>
    </source>
</evidence>
<dbReference type="InterPro" id="IPR029056">
    <property type="entry name" value="Ribokinase-like"/>
</dbReference>
<dbReference type="PANTHER" id="PTHR43320:SF3">
    <property type="entry name" value="CARBOHYDRATE KINASE PFKB DOMAIN-CONTAINING PROTEIN"/>
    <property type="match status" value="1"/>
</dbReference>
<protein>
    <submittedName>
        <fullName evidence="5">Carbohydrate kinase</fullName>
    </submittedName>
</protein>
<keyword evidence="2" id="KW-0808">Transferase</keyword>
<dbReference type="InterPro" id="IPR002173">
    <property type="entry name" value="Carboh/pur_kinase_PfkB_CS"/>
</dbReference>
<comment type="similarity">
    <text evidence="1">Belongs to the carbohydrate kinase PfkB family.</text>
</comment>
<evidence type="ECO:0000259" key="4">
    <source>
        <dbReference type="Pfam" id="PF00294"/>
    </source>
</evidence>
<dbReference type="InParanoid" id="A0A1B1AID0"/>
<keyword evidence="6" id="KW-1185">Reference proteome</keyword>
<evidence type="ECO:0000256" key="1">
    <source>
        <dbReference type="ARBA" id="ARBA00010688"/>
    </source>
</evidence>
<sequence>MTSSTYDVVAVGNAIIDILKPVTDQFLAEEGIAKGGMTLIDEARADHLTTRLADPVVAAGGSAANTVTGVASFGGTAGYIGKVAQDDLGARFTKEFRAAGVAFNTAPRPGTPGTARSLIVVTPDGQRSMNTYLGASTLLSAEDLDEELIQSGQTLFLEGYLFDRDEAKAAFVRAAEIARAADRKVSLTLSDTFCVDRHRDSFRHLVAGHVDILFCNESEILSLYECIDLGDAIAQARKACPLVAVTRSEHGSLIVTKDDTVEAKAFSVSKVVDTTGAGDQYAAGFLFGYTRGRSLAECGALASLAAAEVISHMGPRPETSLRELAQQRGLSI</sequence>
<dbReference type="AlphaFoldDB" id="A0A1B1AID0"/>
<dbReference type="OrthoDB" id="9813569at2"/>
<dbReference type="GO" id="GO:0016301">
    <property type="term" value="F:kinase activity"/>
    <property type="evidence" value="ECO:0007669"/>
    <property type="project" value="UniProtKB-KW"/>
</dbReference>
<evidence type="ECO:0000313" key="5">
    <source>
        <dbReference type="EMBL" id="ANP46280.1"/>
    </source>
</evidence>
<accession>A0A1B1AID0</accession>
<dbReference type="Proteomes" id="UP000092498">
    <property type="component" value="Chromosome"/>
</dbReference>
<dbReference type="EMBL" id="CP013244">
    <property type="protein sequence ID" value="ANP46280.1"/>
    <property type="molecule type" value="Genomic_DNA"/>
</dbReference>
<evidence type="ECO:0000256" key="3">
    <source>
        <dbReference type="ARBA" id="ARBA00022777"/>
    </source>
</evidence>
<dbReference type="InterPro" id="IPR052700">
    <property type="entry name" value="Carb_kinase_PfkB-like"/>
</dbReference>
<evidence type="ECO:0000313" key="6">
    <source>
        <dbReference type="Proteomes" id="UP000092498"/>
    </source>
</evidence>
<proteinExistence type="inferred from homology"/>